<evidence type="ECO:0000256" key="9">
    <source>
        <dbReference type="ARBA" id="ARBA00061931"/>
    </source>
</evidence>
<dbReference type="EnsemblPlants" id="Pp3c24_17290V3.1">
    <property type="protein sequence ID" value="PAC:32909287.CDS.1"/>
    <property type="gene ID" value="Pp3c24_17290"/>
</dbReference>
<dbReference type="Pfam" id="PF01851">
    <property type="entry name" value="PC_rep"/>
    <property type="match status" value="1"/>
</dbReference>
<dbReference type="Gramene" id="Pp3c24_17290V3.2">
    <property type="protein sequence ID" value="PAC:32909288.CDS.1"/>
    <property type="gene ID" value="Pp3c24_17290"/>
</dbReference>
<dbReference type="InterPro" id="IPR016024">
    <property type="entry name" value="ARM-type_fold"/>
</dbReference>
<evidence type="ECO:0000256" key="4">
    <source>
        <dbReference type="ARBA" id="ARBA00022737"/>
    </source>
</evidence>
<dbReference type="KEGG" id="ppp:112276763"/>
<dbReference type="GO" id="GO:0034515">
    <property type="term" value="C:proteasome storage granule"/>
    <property type="evidence" value="ECO:0000318"/>
    <property type="project" value="GO_Central"/>
</dbReference>
<keyword evidence="11" id="KW-0812">Transmembrane</keyword>
<dbReference type="STRING" id="3218.A0A2K1IH65"/>
<organism evidence="14">
    <name type="scientific">Physcomitrium patens</name>
    <name type="common">Spreading-leaved earth moss</name>
    <name type="synonym">Physcomitrella patens</name>
    <dbReference type="NCBI Taxonomy" id="3218"/>
    <lineage>
        <taxon>Eukaryota</taxon>
        <taxon>Viridiplantae</taxon>
        <taxon>Streptophyta</taxon>
        <taxon>Embryophyta</taxon>
        <taxon>Bryophyta</taxon>
        <taxon>Bryophytina</taxon>
        <taxon>Bryopsida</taxon>
        <taxon>Funariidae</taxon>
        <taxon>Funariales</taxon>
        <taxon>Funariaceae</taxon>
        <taxon>Physcomitrium</taxon>
    </lineage>
</organism>
<dbReference type="OrthoDB" id="261572at2759"/>
<keyword evidence="2" id="KW-1017">Isopeptide bond</keyword>
<dbReference type="PANTHER" id="PTHR10943:SF2">
    <property type="entry name" value="26S PROTEASOME NON-ATPASE REGULATORY SUBUNIT 1"/>
    <property type="match status" value="1"/>
</dbReference>
<feature type="domain" description="26S proteasome regulatory subunit RPN2 C-terminal" evidence="12">
    <location>
        <begin position="817"/>
        <end position="984"/>
    </location>
</feature>
<keyword evidence="4" id="KW-0677">Repeat</keyword>
<evidence type="ECO:0000256" key="7">
    <source>
        <dbReference type="ARBA" id="ARBA00022990"/>
    </source>
</evidence>
<dbReference type="GO" id="GO:0030234">
    <property type="term" value="F:enzyme regulator activity"/>
    <property type="evidence" value="ECO:0007669"/>
    <property type="project" value="UniProtKB-UniRule"/>
</dbReference>
<keyword evidence="3" id="KW-0597">Phosphoprotein</keyword>
<dbReference type="AlphaFoldDB" id="A0A2K1IH65"/>
<evidence type="ECO:0000313" key="15">
    <source>
        <dbReference type="EnsemblPlants" id="PAC:32909287.CDS.1"/>
    </source>
</evidence>
<dbReference type="RefSeq" id="XP_024364193.1">
    <property type="nucleotide sequence ID" value="XM_024508425.2"/>
</dbReference>
<dbReference type="PaxDb" id="3218-PP1S260_14V6.1"/>
<protein>
    <recommendedName>
        <fullName evidence="10">26S proteasome non-ATPase regulatory subunit 1 homolog</fullName>
    </recommendedName>
</protein>
<evidence type="ECO:0000313" key="14">
    <source>
        <dbReference type="EMBL" id="PNR28608.1"/>
    </source>
</evidence>
<reference evidence="15" key="3">
    <citation type="submission" date="2020-12" db="UniProtKB">
        <authorList>
            <consortium name="EnsemblPlants"/>
        </authorList>
    </citation>
    <scope>IDENTIFICATION</scope>
</reference>
<dbReference type="EMBL" id="ABEU02000024">
    <property type="protein sequence ID" value="PNR28608.1"/>
    <property type="molecule type" value="Genomic_DNA"/>
</dbReference>
<evidence type="ECO:0000256" key="8">
    <source>
        <dbReference type="ARBA" id="ARBA00057191"/>
    </source>
</evidence>
<dbReference type="GO" id="GO:0008540">
    <property type="term" value="C:proteasome regulatory particle, base subcomplex"/>
    <property type="evidence" value="ECO:0000318"/>
    <property type="project" value="GO_Central"/>
</dbReference>
<dbReference type="InterPro" id="IPR002015">
    <property type="entry name" value="Proteasome/cyclosome_rpt"/>
</dbReference>
<dbReference type="PANTHER" id="PTHR10943">
    <property type="entry name" value="26S PROTEASOME NON-ATPASE REGULATORY SUBUNIT"/>
    <property type="match status" value="1"/>
</dbReference>
<dbReference type="FunCoup" id="A0A2K1IH65">
    <property type="interactions" value="5595"/>
</dbReference>
<keyword evidence="5" id="KW-0832">Ubl conjugation</keyword>
<proteinExistence type="inferred from homology"/>
<comment type="function">
    <text evidence="10">Acts as a regulatory subunit of the 26S proteasome which is involved in the ATP-dependent degradation of ubiquitinated proteins.</text>
</comment>
<dbReference type="PIRSF" id="PIRSF015947">
    <property type="entry name" value="26S_Psome_Rpn2"/>
    <property type="match status" value="1"/>
</dbReference>
<evidence type="ECO:0000256" key="1">
    <source>
        <dbReference type="ARBA" id="ARBA00006308"/>
    </source>
</evidence>
<dbReference type="GeneID" id="112276763"/>
<evidence type="ECO:0000256" key="3">
    <source>
        <dbReference type="ARBA" id="ARBA00022553"/>
    </source>
</evidence>
<evidence type="ECO:0000313" key="16">
    <source>
        <dbReference type="Proteomes" id="UP000006727"/>
    </source>
</evidence>
<dbReference type="InterPro" id="IPR048570">
    <property type="entry name" value="PSMD1_RPN2_N"/>
</dbReference>
<comment type="subunit">
    <text evidence="9">Component of the 19S regulatory particle (RP/PA700) base subcomplex of the 26S proteasome. The 26S proteasome is composed of a core protease (CP), known as the 20S proteasome, capped at one or both ends by the 19S regulatory particle (RP/PA700). The RP/PA700 complex is composed of at least 17 different subunits in two subcomplexes, the base and the lid, which form the portions proximal and distal to the 20S proteolytic core, respectively.</text>
</comment>
<dbReference type="Proteomes" id="UP000006727">
    <property type="component" value="Chromosome 24"/>
</dbReference>
<comment type="function">
    <text evidence="8">Acts as a regulatory subunit of the 26 proteasome which is involved in the ATP-dependent degradation of ubiquitinated proteins.</text>
</comment>
<dbReference type="GO" id="GO:0043161">
    <property type="term" value="P:proteasome-mediated ubiquitin-dependent protein catabolic process"/>
    <property type="evidence" value="ECO:0000318"/>
    <property type="project" value="GO_Central"/>
</dbReference>
<sequence length="1024" mass="110863">MTVVTTATGLLAMLQEPHPTLKLHALKNLNVLVDKFWPEVSTKVSAIESLYEDDTFHEPELAALVASKVFYYLGELNDSLTYALGAGSLFDVSEDTEYVQTLVAKCVDEYILLSVKAAESNEKEKTVLDPRLVAIVERMLEKCIQDGKIQQAVGIALECRRLDTLEVAISRSENSSAMLSYCLRLSQTFVNNRAFRHEVLRLLVKSYQGLQQPDYLNVCQCLMFLDEPAEVAAILDKLLKGDKNDALLAYQVAFDLFENEYQKFLLNVRNLLPEPSSISKTAPSMVLNGGLSQDNRNGNGISAMTSSGPSAMDSDLTEPLLGNHAAEEAGDIAASSFAPVVERTPYAERLTKLKGILSGETPISLTLQFLYSHNRSDLLILKNIKQSVEMRNSVCHSATIYSNALMHAGTTVDTFLRENLDWLKRATNWAKFSATAGLGVIHRGHHQQGRSLMAPYLPQNGGTGGGSPYSEGGALYALGLIHANHGEGIKQFLLESLRNTSNEVIQHGACLGLGLAALGTADEEIYEDVKNVLYTDSAVAGEAAGIAMGLLMVGTASEKAAEMLAYAHDTQHEKIIRGLALGISLVLYGREEEADTLIEQMTGDQDPVLRYGGMYALAMAYRGTANNSAIRRLLHFAVSDVSDDVRRTAVLALGFVLCSEPEQAPRMVSLLSESYNAHVRYGAAMAVGISCAGSGSSEAISLLEPLTSDAVDFVRQGALIAMAMVLLQTTESREPRVASFRRQLEKIINDKHEETMSKMGAILAQGILDAGGRNVAIMLQSRTGHDRMTAVVGMVVFSQFWYWYPLIYFISLSFAPTAFIGLNEELRMPKFDFVSETKPSLFGYPPSVVPPAATSAVKLPTAVLSTSNRAKVRGAKREAEAKGGKVTVQDAGAGAEGAVGGDKESTSAVKDECSMDVEDGLEKKAVVAEPSSEVLNNPARVVPEQEKFIKFREDSRYTPLKLKRAPSGFVMLRDMTPSEPVELVSTDAPVSAGGAGAVAANTNAVAMVVEDNEVPPPEPFEYVP</sequence>
<keyword evidence="11" id="KW-1133">Transmembrane helix</keyword>
<keyword evidence="7" id="KW-0007">Acetylation</keyword>
<feature type="domain" description="26S proteasome non-ATPase regulatory subunit 1/RPN2 N-terminal" evidence="13">
    <location>
        <begin position="5"/>
        <end position="292"/>
    </location>
</feature>
<comment type="similarity">
    <text evidence="1 10">Belongs to the proteasome subunit S1 family.</text>
</comment>
<dbReference type="GO" id="GO:0042176">
    <property type="term" value="P:regulation of protein catabolic process"/>
    <property type="evidence" value="ECO:0007669"/>
    <property type="project" value="UniProtKB-UniRule"/>
</dbReference>
<reference evidence="14 16" key="1">
    <citation type="journal article" date="2008" name="Science">
        <title>The Physcomitrella genome reveals evolutionary insights into the conquest of land by plants.</title>
        <authorList>
            <person name="Rensing S."/>
            <person name="Lang D."/>
            <person name="Zimmer A."/>
            <person name="Terry A."/>
            <person name="Salamov A."/>
            <person name="Shapiro H."/>
            <person name="Nishiyama T."/>
            <person name="Perroud P.-F."/>
            <person name="Lindquist E."/>
            <person name="Kamisugi Y."/>
            <person name="Tanahashi T."/>
            <person name="Sakakibara K."/>
            <person name="Fujita T."/>
            <person name="Oishi K."/>
            <person name="Shin-I T."/>
            <person name="Kuroki Y."/>
            <person name="Toyoda A."/>
            <person name="Suzuki Y."/>
            <person name="Hashimoto A."/>
            <person name="Yamaguchi K."/>
            <person name="Sugano A."/>
            <person name="Kohara Y."/>
            <person name="Fujiyama A."/>
            <person name="Anterola A."/>
            <person name="Aoki S."/>
            <person name="Ashton N."/>
            <person name="Barbazuk W.B."/>
            <person name="Barker E."/>
            <person name="Bennetzen J."/>
            <person name="Bezanilla M."/>
            <person name="Blankenship R."/>
            <person name="Cho S.H."/>
            <person name="Dutcher S."/>
            <person name="Estelle M."/>
            <person name="Fawcett J.A."/>
            <person name="Gundlach H."/>
            <person name="Hanada K."/>
            <person name="Heyl A."/>
            <person name="Hicks K.A."/>
            <person name="Hugh J."/>
            <person name="Lohr M."/>
            <person name="Mayer K."/>
            <person name="Melkozernov A."/>
            <person name="Murata T."/>
            <person name="Nelson D."/>
            <person name="Pils B."/>
            <person name="Prigge M."/>
            <person name="Reiss B."/>
            <person name="Renner T."/>
            <person name="Rombauts S."/>
            <person name="Rushton P."/>
            <person name="Sanderfoot A."/>
            <person name="Schween G."/>
            <person name="Shiu S.-H."/>
            <person name="Stueber K."/>
            <person name="Theodoulou F.L."/>
            <person name="Tu H."/>
            <person name="Van de Peer Y."/>
            <person name="Verrier P.J."/>
            <person name="Waters E."/>
            <person name="Wood A."/>
            <person name="Yang L."/>
            <person name="Cove D."/>
            <person name="Cuming A."/>
            <person name="Hasebe M."/>
            <person name="Lucas S."/>
            <person name="Mishler D.B."/>
            <person name="Reski R."/>
            <person name="Grigoriev I."/>
            <person name="Quatrano R.S."/>
            <person name="Boore J.L."/>
        </authorList>
    </citation>
    <scope>NUCLEOTIDE SEQUENCE [LARGE SCALE GENOMIC DNA]</scope>
    <source>
        <strain evidence="15 16">cv. Gransden 2004</strain>
    </source>
</reference>
<reference evidence="14 16" key="2">
    <citation type="journal article" date="2018" name="Plant J.">
        <title>The Physcomitrella patens chromosome-scale assembly reveals moss genome structure and evolution.</title>
        <authorList>
            <person name="Lang D."/>
            <person name="Ullrich K.K."/>
            <person name="Murat F."/>
            <person name="Fuchs J."/>
            <person name="Jenkins J."/>
            <person name="Haas F.B."/>
            <person name="Piednoel M."/>
            <person name="Gundlach H."/>
            <person name="Van Bel M."/>
            <person name="Meyberg R."/>
            <person name="Vives C."/>
            <person name="Morata J."/>
            <person name="Symeonidi A."/>
            <person name="Hiss M."/>
            <person name="Muchero W."/>
            <person name="Kamisugi Y."/>
            <person name="Saleh O."/>
            <person name="Blanc G."/>
            <person name="Decker E.L."/>
            <person name="van Gessel N."/>
            <person name="Grimwood J."/>
            <person name="Hayes R.D."/>
            <person name="Graham S.W."/>
            <person name="Gunter L.E."/>
            <person name="McDaniel S.F."/>
            <person name="Hoernstein S.N.W."/>
            <person name="Larsson A."/>
            <person name="Li F.W."/>
            <person name="Perroud P.F."/>
            <person name="Phillips J."/>
            <person name="Ranjan P."/>
            <person name="Rokshar D.S."/>
            <person name="Rothfels C.J."/>
            <person name="Schneider L."/>
            <person name="Shu S."/>
            <person name="Stevenson D.W."/>
            <person name="Thummler F."/>
            <person name="Tillich M."/>
            <person name="Villarreal Aguilar J.C."/>
            <person name="Widiez T."/>
            <person name="Wong G.K."/>
            <person name="Wymore A."/>
            <person name="Zhang Y."/>
            <person name="Zimmer A.D."/>
            <person name="Quatrano R.S."/>
            <person name="Mayer K.F.X."/>
            <person name="Goodstein D."/>
            <person name="Casacuberta J.M."/>
            <person name="Vandepoele K."/>
            <person name="Reski R."/>
            <person name="Cuming A.C."/>
            <person name="Tuskan G.A."/>
            <person name="Maumus F."/>
            <person name="Salse J."/>
            <person name="Schmutz J."/>
            <person name="Rensing S.A."/>
        </authorList>
    </citation>
    <scope>NUCLEOTIDE SEQUENCE [LARGE SCALE GENOMIC DNA]</scope>
    <source>
        <strain evidence="15 16">cv. Gransden 2004</strain>
    </source>
</reference>
<dbReference type="InterPro" id="IPR016642">
    <property type="entry name" value="26S_Psome_Rpn2"/>
</dbReference>
<dbReference type="Gramene" id="Pp3c24_17290V3.1">
    <property type="protein sequence ID" value="PAC:32909287.CDS.1"/>
    <property type="gene ID" value="Pp3c24_17290"/>
</dbReference>
<evidence type="ECO:0000256" key="10">
    <source>
        <dbReference type="PIRNR" id="PIRNR015947"/>
    </source>
</evidence>
<dbReference type="SUPFAM" id="SSF48371">
    <property type="entry name" value="ARM repeat"/>
    <property type="match status" value="1"/>
</dbReference>
<dbReference type="Pfam" id="PF18004">
    <property type="entry name" value="RPN2_C"/>
    <property type="match status" value="1"/>
</dbReference>
<evidence type="ECO:0000256" key="2">
    <source>
        <dbReference type="ARBA" id="ARBA00022499"/>
    </source>
</evidence>
<dbReference type="Pfam" id="PF21505">
    <property type="entry name" value="RPN2_N"/>
    <property type="match status" value="1"/>
</dbReference>
<keyword evidence="11" id="KW-0472">Membrane</keyword>
<keyword evidence="6 10" id="KW-0647">Proteasome</keyword>
<dbReference type="InterPro" id="IPR040623">
    <property type="entry name" value="RPN2_C"/>
</dbReference>
<dbReference type="OMA" id="NKVAHAD"/>
<evidence type="ECO:0000259" key="12">
    <source>
        <dbReference type="Pfam" id="PF18004"/>
    </source>
</evidence>
<evidence type="ECO:0000259" key="13">
    <source>
        <dbReference type="Pfam" id="PF21505"/>
    </source>
</evidence>
<dbReference type="InterPro" id="IPR011989">
    <property type="entry name" value="ARM-like"/>
</dbReference>
<dbReference type="Pfam" id="PF13646">
    <property type="entry name" value="HEAT_2"/>
    <property type="match status" value="1"/>
</dbReference>
<dbReference type="GO" id="GO:0005634">
    <property type="term" value="C:nucleus"/>
    <property type="evidence" value="ECO:0000318"/>
    <property type="project" value="GO_Central"/>
</dbReference>
<evidence type="ECO:0000256" key="6">
    <source>
        <dbReference type="ARBA" id="ARBA00022942"/>
    </source>
</evidence>
<accession>A0A2K1IH65</accession>
<evidence type="ECO:0000256" key="5">
    <source>
        <dbReference type="ARBA" id="ARBA00022843"/>
    </source>
</evidence>
<keyword evidence="16" id="KW-1185">Reference proteome</keyword>
<dbReference type="EnsemblPlants" id="Pp3c24_17290V3.2">
    <property type="protein sequence ID" value="PAC:32909288.CDS.1"/>
    <property type="gene ID" value="Pp3c24_17290"/>
</dbReference>
<feature type="transmembrane region" description="Helical" evidence="11">
    <location>
        <begin position="801"/>
        <end position="822"/>
    </location>
</feature>
<gene>
    <name evidence="15" type="primary">LOC112276763</name>
    <name evidence="14" type="ORF">PHYPA_029200</name>
</gene>
<dbReference type="Gene3D" id="1.25.10.10">
    <property type="entry name" value="Leucine-rich Repeat Variant"/>
    <property type="match status" value="1"/>
</dbReference>
<dbReference type="FunFam" id="1.25.10.10:FF:000048">
    <property type="entry name" value="26S proteasome non-ATPase regulatory subunit 1 homolog"/>
    <property type="match status" value="1"/>
</dbReference>
<name>A0A2K1IH65_PHYPA</name>
<evidence type="ECO:0000256" key="11">
    <source>
        <dbReference type="SAM" id="Phobius"/>
    </source>
</evidence>